<accession>A0ABR4DVL5</accession>
<evidence type="ECO:0000313" key="3">
    <source>
        <dbReference type="Proteomes" id="UP001600888"/>
    </source>
</evidence>
<name>A0ABR4DVL5_9PEZI</name>
<keyword evidence="3" id="KW-1185">Reference proteome</keyword>
<evidence type="ECO:0000256" key="1">
    <source>
        <dbReference type="SAM" id="MobiDB-lite"/>
    </source>
</evidence>
<comment type="caution">
    <text evidence="2">The sequence shown here is derived from an EMBL/GenBank/DDBJ whole genome shotgun (WGS) entry which is preliminary data.</text>
</comment>
<feature type="compositionally biased region" description="Polar residues" evidence="1">
    <location>
        <begin position="145"/>
        <end position="156"/>
    </location>
</feature>
<dbReference type="Proteomes" id="UP001600888">
    <property type="component" value="Unassembled WGS sequence"/>
</dbReference>
<protein>
    <submittedName>
        <fullName evidence="2">Uncharacterized protein</fullName>
    </submittedName>
</protein>
<feature type="region of interest" description="Disordered" evidence="1">
    <location>
        <begin position="77"/>
        <end position="158"/>
    </location>
</feature>
<gene>
    <name evidence="2" type="ORF">FJTKL_03270</name>
</gene>
<proteinExistence type="predicted"/>
<evidence type="ECO:0000313" key="2">
    <source>
        <dbReference type="EMBL" id="KAL2274353.1"/>
    </source>
</evidence>
<sequence>MAFNGKRSPIQNIRDHARHKHWKKLDSIVRTLVAMDASPTDLEERLRSVLGRTMDQEGKNGLGDPDSAFAEADTDTVVKGRATSKEGGHDRMIKVEDDEEQPRSATRYDGTHVGNSPALGMDRQKRKATEDIATMDRKGKRLTRSKNGNQPPSEQTGHFGLKLSQRSFSEAPPDATKAPTPAAHIYRNDRGGVKIRPTVGWQFRQIKGIKKVWYDGKWLDRRMRLCSREGGGSFKEGSSSIPEVSVLKVG</sequence>
<feature type="compositionally biased region" description="Basic and acidic residues" evidence="1">
    <location>
        <begin position="83"/>
        <end position="95"/>
    </location>
</feature>
<organism evidence="2 3">
    <name type="scientific">Diaporthe vaccinii</name>
    <dbReference type="NCBI Taxonomy" id="105482"/>
    <lineage>
        <taxon>Eukaryota</taxon>
        <taxon>Fungi</taxon>
        <taxon>Dikarya</taxon>
        <taxon>Ascomycota</taxon>
        <taxon>Pezizomycotina</taxon>
        <taxon>Sordariomycetes</taxon>
        <taxon>Sordariomycetidae</taxon>
        <taxon>Diaporthales</taxon>
        <taxon>Diaporthaceae</taxon>
        <taxon>Diaporthe</taxon>
        <taxon>Diaporthe eres species complex</taxon>
    </lineage>
</organism>
<dbReference type="EMBL" id="JBAWTH010000158">
    <property type="protein sequence ID" value="KAL2274353.1"/>
    <property type="molecule type" value="Genomic_DNA"/>
</dbReference>
<reference evidence="2 3" key="1">
    <citation type="submission" date="2024-03" db="EMBL/GenBank/DDBJ databases">
        <title>A high-quality draft genome sequence of Diaporthe vaccinii, a causative agent of upright dieback and viscid rot disease in cranberry plants.</title>
        <authorList>
            <person name="Sarrasin M."/>
            <person name="Lang B.F."/>
            <person name="Burger G."/>
        </authorList>
    </citation>
    <scope>NUCLEOTIDE SEQUENCE [LARGE SCALE GENOMIC DNA]</scope>
    <source>
        <strain evidence="2 3">IS7</strain>
    </source>
</reference>
<feature type="compositionally biased region" description="Basic and acidic residues" evidence="1">
    <location>
        <begin position="127"/>
        <end position="137"/>
    </location>
</feature>